<proteinExistence type="predicted"/>
<keyword evidence="1" id="KW-0812">Transmembrane</keyword>
<gene>
    <name evidence="2" type="ORF">MINT15_22520</name>
</gene>
<sequence length="99" mass="10216">MASSPEPMRARVPVWRGITGSVVAGWVAVLLVLLGAQVLAWVNGGEGPGVYPVVGHLVGVVLAGAAQYWAERNSGASAGVAGMVVVGVSATMLWLFWWS</sequence>
<evidence type="ECO:0000313" key="2">
    <source>
        <dbReference type="EMBL" id="KHF43947.1"/>
    </source>
</evidence>
<name>A0A837D8H8_9PSEU</name>
<reference evidence="2 3" key="1">
    <citation type="submission" date="2014-10" db="EMBL/GenBank/DDBJ databases">
        <title>Genome sequence of Micropolyspora internatus JCM3315.</title>
        <authorList>
            <person name="Shin S.-K."/>
            <person name="Yi H."/>
        </authorList>
    </citation>
    <scope>NUCLEOTIDE SEQUENCE [LARGE SCALE GENOMIC DNA]</scope>
    <source>
        <strain evidence="2 3">JCM 3315</strain>
    </source>
</reference>
<dbReference type="EMBL" id="JRZE01000004">
    <property type="protein sequence ID" value="KHF43947.1"/>
    <property type="molecule type" value="Genomic_DNA"/>
</dbReference>
<keyword evidence="1" id="KW-1133">Transmembrane helix</keyword>
<accession>A0A837D8H8</accession>
<keyword evidence="1" id="KW-0472">Membrane</keyword>
<feature type="transmembrane region" description="Helical" evidence="1">
    <location>
        <begin position="21"/>
        <end position="43"/>
    </location>
</feature>
<protein>
    <submittedName>
        <fullName evidence="2">Uncharacterized protein</fullName>
    </submittedName>
</protein>
<evidence type="ECO:0000256" key="1">
    <source>
        <dbReference type="SAM" id="Phobius"/>
    </source>
</evidence>
<evidence type="ECO:0000313" key="3">
    <source>
        <dbReference type="Proteomes" id="UP000030848"/>
    </source>
</evidence>
<comment type="caution">
    <text evidence="2">The sequence shown here is derived from an EMBL/GenBank/DDBJ whole genome shotgun (WGS) entry which is preliminary data.</text>
</comment>
<feature type="transmembrane region" description="Helical" evidence="1">
    <location>
        <begin position="49"/>
        <end position="69"/>
    </location>
</feature>
<dbReference type="AlphaFoldDB" id="A0A837D8H8"/>
<dbReference type="Proteomes" id="UP000030848">
    <property type="component" value="Unassembled WGS sequence"/>
</dbReference>
<feature type="transmembrane region" description="Helical" evidence="1">
    <location>
        <begin position="76"/>
        <end position="97"/>
    </location>
</feature>
<organism evidence="2 3">
    <name type="scientific">Saccharomonospora viridis</name>
    <dbReference type="NCBI Taxonomy" id="1852"/>
    <lineage>
        <taxon>Bacteria</taxon>
        <taxon>Bacillati</taxon>
        <taxon>Actinomycetota</taxon>
        <taxon>Actinomycetes</taxon>
        <taxon>Pseudonocardiales</taxon>
        <taxon>Pseudonocardiaceae</taxon>
        <taxon>Saccharomonospora</taxon>
    </lineage>
</organism>